<dbReference type="Gene3D" id="3.40.1350.10">
    <property type="match status" value="1"/>
</dbReference>
<accession>A0A8I0DNP5</accession>
<reference evidence="3" key="1">
    <citation type="submission" date="2020-08" db="EMBL/GenBank/DDBJ databases">
        <title>Genome public.</title>
        <authorList>
            <person name="Liu C."/>
            <person name="Sun Q."/>
        </authorList>
    </citation>
    <scope>NUCLEOTIDE SEQUENCE</scope>
    <source>
        <strain evidence="3">NSJ-42</strain>
    </source>
</reference>
<dbReference type="InterPro" id="IPR007560">
    <property type="entry name" value="Restrct_endonuc_IV_Mrr"/>
</dbReference>
<organism evidence="3 4">
    <name type="scientific">Clostridium lentum</name>
    <dbReference type="NCBI Taxonomy" id="2763037"/>
    <lineage>
        <taxon>Bacteria</taxon>
        <taxon>Bacillati</taxon>
        <taxon>Bacillota</taxon>
        <taxon>Clostridia</taxon>
        <taxon>Eubacteriales</taxon>
        <taxon>Clostridiaceae</taxon>
        <taxon>Clostridium</taxon>
    </lineage>
</organism>
<comment type="caution">
    <text evidence="3">The sequence shown here is derived from an EMBL/GenBank/DDBJ whole genome shotgun (WGS) entry which is preliminary data.</text>
</comment>
<dbReference type="EMBL" id="JACOOQ010000005">
    <property type="protein sequence ID" value="MBC5639672.1"/>
    <property type="molecule type" value="Genomic_DNA"/>
</dbReference>
<evidence type="ECO:0000313" key="4">
    <source>
        <dbReference type="Proteomes" id="UP000662088"/>
    </source>
</evidence>
<keyword evidence="1" id="KW-1133">Transmembrane helix</keyword>
<protein>
    <submittedName>
        <fullName evidence="3">Restriction endonuclease</fullName>
    </submittedName>
</protein>
<dbReference type="Proteomes" id="UP000662088">
    <property type="component" value="Unassembled WGS sequence"/>
</dbReference>
<dbReference type="GO" id="GO:0009307">
    <property type="term" value="P:DNA restriction-modification system"/>
    <property type="evidence" value="ECO:0007669"/>
    <property type="project" value="InterPro"/>
</dbReference>
<dbReference type="InterPro" id="IPR011335">
    <property type="entry name" value="Restrct_endonuc-II-like"/>
</dbReference>
<dbReference type="RefSeq" id="WP_022211101.1">
    <property type="nucleotide sequence ID" value="NZ_JACOOQ010000005.1"/>
</dbReference>
<evidence type="ECO:0000259" key="2">
    <source>
        <dbReference type="Pfam" id="PF04471"/>
    </source>
</evidence>
<keyword evidence="4" id="KW-1185">Reference proteome</keyword>
<evidence type="ECO:0000256" key="1">
    <source>
        <dbReference type="SAM" id="Phobius"/>
    </source>
</evidence>
<feature type="domain" description="Restriction endonuclease type IV Mrr" evidence="2">
    <location>
        <begin position="46"/>
        <end position="156"/>
    </location>
</feature>
<feature type="transmembrane region" description="Helical" evidence="1">
    <location>
        <begin position="6"/>
        <end position="27"/>
    </location>
</feature>
<gene>
    <name evidence="3" type="ORF">H8R92_04345</name>
</gene>
<keyword evidence="3" id="KW-0540">Nuclease</keyword>
<dbReference type="SUPFAM" id="SSF52980">
    <property type="entry name" value="Restriction endonuclease-like"/>
    <property type="match status" value="1"/>
</dbReference>
<keyword evidence="1" id="KW-0812">Transmembrane</keyword>
<keyword evidence="3" id="KW-0255">Endonuclease</keyword>
<dbReference type="GO" id="GO:0004519">
    <property type="term" value="F:endonuclease activity"/>
    <property type="evidence" value="ECO:0007669"/>
    <property type="project" value="UniProtKB-KW"/>
</dbReference>
<keyword evidence="3" id="KW-0378">Hydrolase</keyword>
<evidence type="ECO:0000313" key="3">
    <source>
        <dbReference type="EMBL" id="MBC5639672.1"/>
    </source>
</evidence>
<dbReference type="AlphaFoldDB" id="A0A8I0DNP5"/>
<dbReference type="InterPro" id="IPR011856">
    <property type="entry name" value="tRNA_endonuc-like_dom_sf"/>
</dbReference>
<name>A0A8I0DNP5_9CLOT</name>
<dbReference type="GO" id="GO:0003677">
    <property type="term" value="F:DNA binding"/>
    <property type="evidence" value="ECO:0007669"/>
    <property type="project" value="InterPro"/>
</dbReference>
<keyword evidence="1" id="KW-0472">Membrane</keyword>
<dbReference type="Pfam" id="PF04471">
    <property type="entry name" value="Mrr_cat"/>
    <property type="match status" value="1"/>
</dbReference>
<sequence>MFDYIYIFLILISPFIGKLIKNIYIIYKLKKEYVESTDILNYMCSLTKDEFAIWTCDFLYNNNFSNIVTCSNSQCHSQDIVCTKDQNTFYVLCKQSSSTESLTKDDIDSLLGSMVLDNIHKGIVVTTGKISKTIKDSLSSIPNDYYIQIISGDDLKYSINHPK</sequence>
<proteinExistence type="predicted"/>